<sequence length="224" mass="25032">MANVNSASDVTELRASASVTPVRVNVSLPENQSITNKVPSLPPLPPRSLFKFVPSPRLPTNVGGPALYCMSKYGEYGIRMQEWLFTTRPLSEIFIGADKRFSVEWLRISASGKVKIQFYWPGYGFFDAWTLEVNMLQKQPSGRIEMIMQGDLAITIQADEDSRGSHPLGWDAQLASISDEWRLDGGFGLNFSHVNLVSIRHVNGPVFNAHFAVLQSDIIKEYNL</sequence>
<organism evidence="1">
    <name type="scientific">Psilocybe cubensis</name>
    <name type="common">Psychedelic mushroom</name>
    <name type="synonym">Stropharia cubensis</name>
    <dbReference type="NCBI Taxonomy" id="181762"/>
    <lineage>
        <taxon>Eukaryota</taxon>
        <taxon>Fungi</taxon>
        <taxon>Dikarya</taxon>
        <taxon>Basidiomycota</taxon>
        <taxon>Agaricomycotina</taxon>
        <taxon>Agaricomycetes</taxon>
        <taxon>Agaricomycetidae</taxon>
        <taxon>Agaricales</taxon>
        <taxon>Agaricineae</taxon>
        <taxon>Strophariaceae</taxon>
        <taxon>Psilocybe</taxon>
    </lineage>
</organism>
<accession>A0A8H8CS60</accession>
<protein>
    <submittedName>
        <fullName evidence="1">Uncharacterized protein</fullName>
    </submittedName>
</protein>
<proteinExistence type="predicted"/>
<gene>
    <name evidence="1" type="ORF">JR316_001497</name>
</gene>
<name>A0A8H8CS60_PSICU</name>
<comment type="caution">
    <text evidence="1">The sequence shown here is derived from an EMBL/GenBank/DDBJ whole genome shotgun (WGS) entry which is preliminary data.</text>
</comment>
<dbReference type="AlphaFoldDB" id="A0A8H8CS60"/>
<evidence type="ECO:0000313" key="1">
    <source>
        <dbReference type="EMBL" id="KAG5174829.1"/>
    </source>
</evidence>
<reference evidence="1" key="1">
    <citation type="submission" date="2021-02" db="EMBL/GenBank/DDBJ databases">
        <title>Psilocybe cubensis genome.</title>
        <authorList>
            <person name="Mckernan K.J."/>
            <person name="Crawford S."/>
            <person name="Trippe A."/>
            <person name="Kane L.T."/>
            <person name="Mclaughlin S."/>
        </authorList>
    </citation>
    <scope>NUCLEOTIDE SEQUENCE [LARGE SCALE GENOMIC DNA]</scope>
    <source>
        <strain evidence="1">MGC-MH-2018</strain>
    </source>
</reference>
<dbReference type="EMBL" id="JAFIQS010000001">
    <property type="protein sequence ID" value="KAG5174829.1"/>
    <property type="molecule type" value="Genomic_DNA"/>
</dbReference>